<dbReference type="Proteomes" id="UP000070224">
    <property type="component" value="Unassembled WGS sequence"/>
</dbReference>
<dbReference type="InterPro" id="IPR006009">
    <property type="entry name" value="GlcNAc_MurG"/>
</dbReference>
<dbReference type="EC" id="2.4.1.227" evidence="10"/>
<comment type="similarity">
    <text evidence="10">Belongs to the glycosyltransferase 28 family. MurG subfamily.</text>
</comment>
<evidence type="ECO:0000256" key="3">
    <source>
        <dbReference type="ARBA" id="ARBA00022676"/>
    </source>
</evidence>
<feature type="binding site" evidence="10">
    <location>
        <position position="167"/>
    </location>
    <ligand>
        <name>UDP-N-acetyl-alpha-D-glucosamine</name>
        <dbReference type="ChEBI" id="CHEBI:57705"/>
    </ligand>
</feature>
<keyword evidence="2 10" id="KW-0132">Cell division</keyword>
<dbReference type="PATRIC" id="fig|322095.3.peg.1406"/>
<dbReference type="GO" id="GO:0005886">
    <property type="term" value="C:plasma membrane"/>
    <property type="evidence" value="ECO:0007669"/>
    <property type="project" value="UniProtKB-SubCell"/>
</dbReference>
<feature type="domain" description="Glycosyl transferase family 28 C-terminal" evidence="12">
    <location>
        <begin position="194"/>
        <end position="349"/>
    </location>
</feature>
<evidence type="ECO:0000313" key="13">
    <source>
        <dbReference type="EMBL" id="KXB75367.1"/>
    </source>
</evidence>
<evidence type="ECO:0000256" key="10">
    <source>
        <dbReference type="HAMAP-Rule" id="MF_00033"/>
    </source>
</evidence>
<dbReference type="HAMAP" id="MF_00033">
    <property type="entry name" value="MurG"/>
    <property type="match status" value="1"/>
</dbReference>
<evidence type="ECO:0000259" key="12">
    <source>
        <dbReference type="Pfam" id="PF04101"/>
    </source>
</evidence>
<evidence type="ECO:0000256" key="9">
    <source>
        <dbReference type="ARBA" id="ARBA00023316"/>
    </source>
</evidence>
<dbReference type="STRING" id="322095.HMPREF3185_01425"/>
<dbReference type="InterPro" id="IPR007235">
    <property type="entry name" value="Glyco_trans_28_C"/>
</dbReference>
<dbReference type="Pfam" id="PF04101">
    <property type="entry name" value="Glyco_tran_28_C"/>
    <property type="match status" value="1"/>
</dbReference>
<dbReference type="AlphaFoldDB" id="A0A134B5Z5"/>
<dbReference type="EMBL" id="LSDK01000093">
    <property type="protein sequence ID" value="KXB75367.1"/>
    <property type="molecule type" value="Genomic_DNA"/>
</dbReference>
<keyword evidence="9 10" id="KW-0961">Cell wall biogenesis/degradation</keyword>
<dbReference type="OrthoDB" id="9808936at2"/>
<evidence type="ECO:0000256" key="2">
    <source>
        <dbReference type="ARBA" id="ARBA00022618"/>
    </source>
</evidence>
<evidence type="ECO:0000256" key="4">
    <source>
        <dbReference type="ARBA" id="ARBA00022679"/>
    </source>
</evidence>
<comment type="caution">
    <text evidence="13">The sequence shown here is derived from an EMBL/GenBank/DDBJ whole genome shotgun (WGS) entry which is preliminary data.</text>
</comment>
<keyword evidence="8 10" id="KW-0131">Cell cycle</keyword>
<dbReference type="GO" id="GO:0051301">
    <property type="term" value="P:cell division"/>
    <property type="evidence" value="ECO:0007669"/>
    <property type="project" value="UniProtKB-KW"/>
</dbReference>
<dbReference type="GO" id="GO:0071555">
    <property type="term" value="P:cell wall organization"/>
    <property type="evidence" value="ECO:0007669"/>
    <property type="project" value="UniProtKB-KW"/>
</dbReference>
<comment type="subcellular location">
    <subcellularLocation>
        <location evidence="10">Cell membrane</location>
        <topology evidence="10">Peripheral membrane protein</topology>
        <orientation evidence="10">Cytoplasmic side</orientation>
    </subcellularLocation>
</comment>
<comment type="caution">
    <text evidence="10">Lacks conserved residue(s) required for the propagation of feature annotation.</text>
</comment>
<keyword evidence="14" id="KW-1185">Reference proteome</keyword>
<dbReference type="RefSeq" id="WP_060935640.1">
    <property type="nucleotide sequence ID" value="NZ_KQ960453.1"/>
</dbReference>
<dbReference type="NCBIfam" id="TIGR01133">
    <property type="entry name" value="murG"/>
    <property type="match status" value="1"/>
</dbReference>
<comment type="pathway">
    <text evidence="10">Cell wall biogenesis; peptidoglycan biosynthesis.</text>
</comment>
<evidence type="ECO:0000256" key="7">
    <source>
        <dbReference type="ARBA" id="ARBA00023136"/>
    </source>
</evidence>
<keyword evidence="4 10" id="KW-0808">Transferase</keyword>
<dbReference type="GO" id="GO:0008360">
    <property type="term" value="P:regulation of cell shape"/>
    <property type="evidence" value="ECO:0007669"/>
    <property type="project" value="UniProtKB-KW"/>
</dbReference>
<dbReference type="GO" id="GO:0009252">
    <property type="term" value="P:peptidoglycan biosynthetic process"/>
    <property type="evidence" value="ECO:0007669"/>
    <property type="project" value="UniProtKB-UniRule"/>
</dbReference>
<dbReference type="Pfam" id="PF03033">
    <property type="entry name" value="Glyco_transf_28"/>
    <property type="match status" value="1"/>
</dbReference>
<proteinExistence type="inferred from homology"/>
<evidence type="ECO:0000256" key="1">
    <source>
        <dbReference type="ARBA" id="ARBA00022475"/>
    </source>
</evidence>
<keyword evidence="5 10" id="KW-0133">Cell shape</keyword>
<protein>
    <recommendedName>
        <fullName evidence="10">UDP-N-acetylglucosamine--N-acetylmuramyl-(pentapeptide) pyrophosphoryl-undecaprenol N-acetylglucosamine transferase</fullName>
        <ecNumber evidence="10">2.4.1.227</ecNumber>
    </recommendedName>
    <alternativeName>
        <fullName evidence="10">Undecaprenyl-PP-MurNAc-pentapeptide-UDPGlcNAc GlcNAc transferase</fullName>
    </alternativeName>
</protein>
<dbReference type="InterPro" id="IPR004276">
    <property type="entry name" value="GlycoTrans_28_N"/>
</dbReference>
<evidence type="ECO:0000259" key="11">
    <source>
        <dbReference type="Pfam" id="PF03033"/>
    </source>
</evidence>
<feature type="binding site" evidence="10">
    <location>
        <position position="201"/>
    </location>
    <ligand>
        <name>UDP-N-acetyl-alpha-D-glucosamine</name>
        <dbReference type="ChEBI" id="CHEBI:57705"/>
    </ligand>
</feature>
<comment type="catalytic activity">
    <reaction evidence="10">
        <text>di-trans,octa-cis-undecaprenyl diphospho-N-acetyl-alpha-D-muramoyl-L-alanyl-D-glutamyl-meso-2,6-diaminopimeloyl-D-alanyl-D-alanine + UDP-N-acetyl-alpha-D-glucosamine = di-trans,octa-cis-undecaprenyl diphospho-[N-acetyl-alpha-D-glucosaminyl-(1-&gt;4)]-N-acetyl-alpha-D-muramoyl-L-alanyl-D-glutamyl-meso-2,6-diaminopimeloyl-D-alanyl-D-alanine + UDP + H(+)</text>
        <dbReference type="Rhea" id="RHEA:31227"/>
        <dbReference type="ChEBI" id="CHEBI:15378"/>
        <dbReference type="ChEBI" id="CHEBI:57705"/>
        <dbReference type="ChEBI" id="CHEBI:58223"/>
        <dbReference type="ChEBI" id="CHEBI:61387"/>
        <dbReference type="ChEBI" id="CHEBI:61388"/>
        <dbReference type="EC" id="2.4.1.227"/>
    </reaction>
</comment>
<feature type="binding site" evidence="10">
    <location>
        <position position="299"/>
    </location>
    <ligand>
        <name>UDP-N-acetyl-alpha-D-glucosamine</name>
        <dbReference type="ChEBI" id="CHEBI:57705"/>
    </ligand>
</feature>
<comment type="function">
    <text evidence="10">Cell wall formation. Catalyzes the transfer of a GlcNAc subunit on undecaprenyl-pyrophosphoryl-MurNAc-pentapeptide (lipid intermediate I) to form undecaprenyl-pyrophosphoryl-MurNAc-(pentapeptide)GlcNAc (lipid intermediate II).</text>
</comment>
<sequence length="371" mass="40641">MIQRAIISGGGTGGHIFPAVSIAEALRRRYPEIDILFIGAEGRMEMERVPQAGFPIRGLKIRGLDRKRPWRNIGVIRDFLRALITARDIIRDFRPEIVIGVGGYASAPTLKAAQSLGIPTLIQEQNSYAGVTNKFLARRADRICVAYPEMERFFPKEKIVLTGNPLRPAIEYMQDGLREEALRHFGLPADTKRVVVVIGGSLGALSINESIGSHLEEWAQSGVALIWQTGKGFEAKAQELLKAYDFPVYSSAFIQRMDLAYAVADVVVSRAGASSISELCFLGKPTILVPSPNVAEDHQTKNALALSTRSAALLIPDDKAREELTPRAIALVQDAAQCASLSEEIRKLALTEAADRIVDEAERLVAFAPKR</sequence>
<reference evidence="14" key="1">
    <citation type="submission" date="2016-01" db="EMBL/GenBank/DDBJ databases">
        <authorList>
            <person name="Mitreva M."/>
            <person name="Pepin K.H."/>
            <person name="Mihindukulasuriya K.A."/>
            <person name="Fulton R."/>
            <person name="Fronick C."/>
            <person name="O'Laughlin M."/>
            <person name="Miner T."/>
            <person name="Herter B."/>
            <person name="Rosa B.A."/>
            <person name="Cordes M."/>
            <person name="Tomlinson C."/>
            <person name="Wollam A."/>
            <person name="Palsikar V.B."/>
            <person name="Mardis E.R."/>
            <person name="Wilson R.K."/>
        </authorList>
    </citation>
    <scope>NUCLEOTIDE SEQUENCE [LARGE SCALE GENOMIC DNA]</scope>
    <source>
        <strain evidence="14">KA00683</strain>
    </source>
</reference>
<feature type="domain" description="Glycosyltransferase family 28 N-terminal" evidence="11">
    <location>
        <begin position="6"/>
        <end position="144"/>
    </location>
</feature>
<keyword evidence="1 10" id="KW-1003">Cell membrane</keyword>
<dbReference type="CDD" id="cd03785">
    <property type="entry name" value="GT28_MurG"/>
    <property type="match status" value="1"/>
</dbReference>
<evidence type="ECO:0000313" key="14">
    <source>
        <dbReference type="Proteomes" id="UP000070224"/>
    </source>
</evidence>
<dbReference type="GO" id="GO:0050511">
    <property type="term" value="F:undecaprenyldiphospho-muramoylpentapeptide beta-N-acetylglucosaminyltransferase activity"/>
    <property type="evidence" value="ECO:0007669"/>
    <property type="project" value="UniProtKB-UniRule"/>
</dbReference>
<feature type="binding site" evidence="10">
    <location>
        <begin position="12"/>
        <end position="14"/>
    </location>
    <ligand>
        <name>UDP-N-acetyl-alpha-D-glucosamine</name>
        <dbReference type="ChEBI" id="CHEBI:57705"/>
    </ligand>
</feature>
<evidence type="ECO:0000256" key="8">
    <source>
        <dbReference type="ARBA" id="ARBA00023306"/>
    </source>
</evidence>
<dbReference type="PANTHER" id="PTHR21015:SF22">
    <property type="entry name" value="GLYCOSYLTRANSFERASE"/>
    <property type="match status" value="1"/>
</dbReference>
<organism evidence="13 14">
    <name type="scientific">Porphyromonas somerae</name>
    <dbReference type="NCBI Taxonomy" id="322095"/>
    <lineage>
        <taxon>Bacteria</taxon>
        <taxon>Pseudomonadati</taxon>
        <taxon>Bacteroidota</taxon>
        <taxon>Bacteroidia</taxon>
        <taxon>Bacteroidales</taxon>
        <taxon>Porphyromonadaceae</taxon>
        <taxon>Porphyromonas</taxon>
    </lineage>
</organism>
<gene>
    <name evidence="10" type="primary">murG</name>
    <name evidence="13" type="ORF">HMPREF3185_01425</name>
</gene>
<keyword evidence="7 10" id="KW-0472">Membrane</keyword>
<evidence type="ECO:0000256" key="6">
    <source>
        <dbReference type="ARBA" id="ARBA00022984"/>
    </source>
</evidence>
<feature type="binding site" evidence="10">
    <location>
        <position position="126"/>
    </location>
    <ligand>
        <name>UDP-N-acetyl-alpha-D-glucosamine</name>
        <dbReference type="ChEBI" id="CHEBI:57705"/>
    </ligand>
</feature>
<accession>A0A134B5Z5</accession>
<evidence type="ECO:0000256" key="5">
    <source>
        <dbReference type="ARBA" id="ARBA00022960"/>
    </source>
</evidence>
<dbReference type="PANTHER" id="PTHR21015">
    <property type="entry name" value="UDP-N-ACETYLGLUCOSAMINE--N-ACETYLMURAMYL-(PENTAPEPTIDE) PYROPHOSPHORYL-UNDECAPRENOL N-ACETYLGLUCOSAMINE TRANSFERASE 1"/>
    <property type="match status" value="1"/>
</dbReference>
<dbReference type="UniPathway" id="UPA00219"/>
<name>A0A134B5Z5_9PORP</name>
<dbReference type="GO" id="GO:0005975">
    <property type="term" value="P:carbohydrate metabolic process"/>
    <property type="evidence" value="ECO:0007669"/>
    <property type="project" value="InterPro"/>
</dbReference>
<dbReference type="GO" id="GO:0051991">
    <property type="term" value="F:UDP-N-acetyl-D-glucosamine:N-acetylmuramoyl-L-alanyl-D-glutamyl-meso-2,6-diaminopimelyl-D-alanyl-D-alanine-diphosphoundecaprenol 4-beta-N-acetylglucosaminlytransferase activity"/>
    <property type="evidence" value="ECO:0007669"/>
    <property type="project" value="RHEA"/>
</dbReference>
<feature type="binding site" evidence="10">
    <location>
        <position position="254"/>
    </location>
    <ligand>
        <name>UDP-N-acetyl-alpha-D-glucosamine</name>
        <dbReference type="ChEBI" id="CHEBI:57705"/>
    </ligand>
</feature>
<keyword evidence="3 10" id="KW-0328">Glycosyltransferase</keyword>
<dbReference type="Gene3D" id="3.40.50.2000">
    <property type="entry name" value="Glycogen Phosphorylase B"/>
    <property type="match status" value="2"/>
</dbReference>
<dbReference type="SUPFAM" id="SSF53756">
    <property type="entry name" value="UDP-Glycosyltransferase/glycogen phosphorylase"/>
    <property type="match status" value="1"/>
</dbReference>
<keyword evidence="6 10" id="KW-0573">Peptidoglycan synthesis</keyword>